<reference evidence="1 2" key="1">
    <citation type="submission" date="2019-05" db="EMBL/GenBank/DDBJ databases">
        <title>Another draft genome of Portunus trituberculatus and its Hox gene families provides insights of decapod evolution.</title>
        <authorList>
            <person name="Jeong J.-H."/>
            <person name="Song I."/>
            <person name="Kim S."/>
            <person name="Choi T."/>
            <person name="Kim D."/>
            <person name="Ryu S."/>
            <person name="Kim W."/>
        </authorList>
    </citation>
    <scope>NUCLEOTIDE SEQUENCE [LARGE SCALE GENOMIC DNA]</scope>
    <source>
        <tissue evidence="1">Muscle</tissue>
    </source>
</reference>
<keyword evidence="2" id="KW-1185">Reference proteome</keyword>
<dbReference type="Proteomes" id="UP000324222">
    <property type="component" value="Unassembled WGS sequence"/>
</dbReference>
<gene>
    <name evidence="1" type="ORF">E2C01_004985</name>
</gene>
<sequence length="199" mass="22163">MCRVLVLAFPTVASLTVLLPLRLLQLSILHTHLPSYIQKDRNATVSHLLSIGTVVLRAHLEGVTSVGMVTMASPNAGLVAYQGGHFVKLFIVHITITIQIKHTESNFKIVIFRMVIAFNTQLKKKMLNIHPILHTAGKSKIKTIPNGITSPTPYTPILKRQQTKPTKSKAQMKHNLGNNTLQFIKPETCDTGKERNYVK</sequence>
<evidence type="ECO:0000313" key="2">
    <source>
        <dbReference type="Proteomes" id="UP000324222"/>
    </source>
</evidence>
<comment type="caution">
    <text evidence="1">The sequence shown here is derived from an EMBL/GenBank/DDBJ whole genome shotgun (WGS) entry which is preliminary data.</text>
</comment>
<evidence type="ECO:0000313" key="1">
    <source>
        <dbReference type="EMBL" id="MPC12301.1"/>
    </source>
</evidence>
<dbReference type="EMBL" id="VSRR010000209">
    <property type="protein sequence ID" value="MPC12301.1"/>
    <property type="molecule type" value="Genomic_DNA"/>
</dbReference>
<accession>A0A5B7CTU0</accession>
<organism evidence="1 2">
    <name type="scientific">Portunus trituberculatus</name>
    <name type="common">Swimming crab</name>
    <name type="synonym">Neptunus trituberculatus</name>
    <dbReference type="NCBI Taxonomy" id="210409"/>
    <lineage>
        <taxon>Eukaryota</taxon>
        <taxon>Metazoa</taxon>
        <taxon>Ecdysozoa</taxon>
        <taxon>Arthropoda</taxon>
        <taxon>Crustacea</taxon>
        <taxon>Multicrustacea</taxon>
        <taxon>Malacostraca</taxon>
        <taxon>Eumalacostraca</taxon>
        <taxon>Eucarida</taxon>
        <taxon>Decapoda</taxon>
        <taxon>Pleocyemata</taxon>
        <taxon>Brachyura</taxon>
        <taxon>Eubrachyura</taxon>
        <taxon>Portunoidea</taxon>
        <taxon>Portunidae</taxon>
        <taxon>Portuninae</taxon>
        <taxon>Portunus</taxon>
    </lineage>
</organism>
<protein>
    <submittedName>
        <fullName evidence="1">Uncharacterized protein</fullName>
    </submittedName>
</protein>
<name>A0A5B7CTU0_PORTR</name>
<proteinExistence type="predicted"/>
<dbReference type="AlphaFoldDB" id="A0A5B7CTU0"/>